<dbReference type="EMBL" id="JAQIZT010000004">
    <property type="protein sequence ID" value="KAJ7000907.1"/>
    <property type="molecule type" value="Genomic_DNA"/>
</dbReference>
<organism evidence="1 2">
    <name type="scientific">Populus alba x Populus x berolinensis</name>
    <dbReference type="NCBI Taxonomy" id="444605"/>
    <lineage>
        <taxon>Eukaryota</taxon>
        <taxon>Viridiplantae</taxon>
        <taxon>Streptophyta</taxon>
        <taxon>Embryophyta</taxon>
        <taxon>Tracheophyta</taxon>
        <taxon>Spermatophyta</taxon>
        <taxon>Magnoliopsida</taxon>
        <taxon>eudicotyledons</taxon>
        <taxon>Gunneridae</taxon>
        <taxon>Pentapetalae</taxon>
        <taxon>rosids</taxon>
        <taxon>fabids</taxon>
        <taxon>Malpighiales</taxon>
        <taxon>Salicaceae</taxon>
        <taxon>Saliceae</taxon>
        <taxon>Populus</taxon>
    </lineage>
</organism>
<sequence length="37" mass="3954">MVFTVVCKLGEEGATVRGRAQVSGEEEETKVKSWGGV</sequence>
<dbReference type="Proteomes" id="UP001164929">
    <property type="component" value="Chromosome 4"/>
</dbReference>
<name>A0AAD6W6E2_9ROSI</name>
<accession>A0AAD6W6E2</accession>
<keyword evidence="2" id="KW-1185">Reference proteome</keyword>
<gene>
    <name evidence="1" type="ORF">NC653_011382</name>
</gene>
<reference evidence="1 2" key="1">
    <citation type="journal article" date="2023" name="Mol. Ecol. Resour.">
        <title>Chromosome-level genome assembly of a triploid poplar Populus alba 'Berolinensis'.</title>
        <authorList>
            <person name="Chen S."/>
            <person name="Yu Y."/>
            <person name="Wang X."/>
            <person name="Wang S."/>
            <person name="Zhang T."/>
            <person name="Zhou Y."/>
            <person name="He R."/>
            <person name="Meng N."/>
            <person name="Wang Y."/>
            <person name="Liu W."/>
            <person name="Liu Z."/>
            <person name="Liu J."/>
            <person name="Guo Q."/>
            <person name="Huang H."/>
            <person name="Sederoff R.R."/>
            <person name="Wang G."/>
            <person name="Qu G."/>
            <person name="Chen S."/>
        </authorList>
    </citation>
    <scope>NUCLEOTIDE SEQUENCE [LARGE SCALE GENOMIC DNA]</scope>
    <source>
        <strain evidence="1">SC-2020</strain>
    </source>
</reference>
<proteinExistence type="predicted"/>
<dbReference type="AlphaFoldDB" id="A0AAD6W6E2"/>
<evidence type="ECO:0000313" key="1">
    <source>
        <dbReference type="EMBL" id="KAJ7000907.1"/>
    </source>
</evidence>
<comment type="caution">
    <text evidence="1">The sequence shown here is derived from an EMBL/GenBank/DDBJ whole genome shotgun (WGS) entry which is preliminary data.</text>
</comment>
<protein>
    <submittedName>
        <fullName evidence="1">Uncharacterized protein</fullName>
    </submittedName>
</protein>
<evidence type="ECO:0000313" key="2">
    <source>
        <dbReference type="Proteomes" id="UP001164929"/>
    </source>
</evidence>